<sequence>MFATIPVGAPHYPDGAKPLKLPPQTPVRFPQCTPQSNGKAASSSNDSLVKLLQSIHRPADIKLSHLEALGLHVITDAQSQDLIPESGYLPPVEAWNAIQADDLLRANDATKRPLSNGNLSPGAQTYRERQNELLLDNTAAFRSIRRIPPPTGESSVRLGNAYEFFKNLDFFSTYWDDTSLPTKGDSSAENSSQGTDEPQDKPGVPSYNATHQRIGTGSQLPPEYRQNLMTSFVKLVAYDFGCNVSIARSEPRLHLTPPSTTSSPPSHFNSSAHFIYRTPTERSAARGGIVEGPVATISCRTSTIFATEADSILDLSREVVAVIITAQHRAREGKIEKRFGQDQWWTTVPRWGGGPGGPIGREADKADETASASTLPAPIAQVEEKISPVTSETRRMFGINPTPTKRSKRGKENLQIYDNYRKMLPPAPTWDRRTRYMPIGKPVPGKGYDDIFLISALNHHVSIVRVRIPDVLLGVLEGGSGQWGKVVMWRSKWFDLFLSDDRVEAMQIVWGMMAWLMRRVDGPLPVKEQGEKMDTT</sequence>
<organism evidence="2 3">
    <name type="scientific">Hymenoscyphus fraxineus</name>
    <dbReference type="NCBI Taxonomy" id="746836"/>
    <lineage>
        <taxon>Eukaryota</taxon>
        <taxon>Fungi</taxon>
        <taxon>Dikarya</taxon>
        <taxon>Ascomycota</taxon>
        <taxon>Pezizomycotina</taxon>
        <taxon>Leotiomycetes</taxon>
        <taxon>Helotiales</taxon>
        <taxon>Helotiaceae</taxon>
        <taxon>Hymenoscyphus</taxon>
    </lineage>
</organism>
<proteinExistence type="predicted"/>
<feature type="region of interest" description="Disordered" evidence="1">
    <location>
        <begin position="1"/>
        <end position="25"/>
    </location>
</feature>
<dbReference type="OrthoDB" id="5407653at2759"/>
<reference evidence="2" key="1">
    <citation type="submission" date="2021-07" db="EMBL/GenBank/DDBJ databases">
        <authorList>
            <person name="Durling M."/>
        </authorList>
    </citation>
    <scope>NUCLEOTIDE SEQUENCE</scope>
</reference>
<protein>
    <submittedName>
        <fullName evidence="2">Uncharacterized protein</fullName>
    </submittedName>
</protein>
<evidence type="ECO:0000256" key="1">
    <source>
        <dbReference type="SAM" id="MobiDB-lite"/>
    </source>
</evidence>
<name>A0A9N9PPQ9_9HELO</name>
<feature type="compositionally biased region" description="Polar residues" evidence="1">
    <location>
        <begin position="207"/>
        <end position="219"/>
    </location>
</feature>
<evidence type="ECO:0000313" key="3">
    <source>
        <dbReference type="Proteomes" id="UP000696280"/>
    </source>
</evidence>
<dbReference type="EMBL" id="CAJVRL010000038">
    <property type="protein sequence ID" value="CAG8950873.1"/>
    <property type="molecule type" value="Genomic_DNA"/>
</dbReference>
<comment type="caution">
    <text evidence="2">The sequence shown here is derived from an EMBL/GenBank/DDBJ whole genome shotgun (WGS) entry which is preliminary data.</text>
</comment>
<feature type="region of interest" description="Disordered" evidence="1">
    <location>
        <begin position="181"/>
        <end position="221"/>
    </location>
</feature>
<dbReference type="AlphaFoldDB" id="A0A9N9PPQ9"/>
<gene>
    <name evidence="2" type="ORF">HYFRA_00003090</name>
</gene>
<dbReference type="Proteomes" id="UP000696280">
    <property type="component" value="Unassembled WGS sequence"/>
</dbReference>
<keyword evidence="3" id="KW-1185">Reference proteome</keyword>
<evidence type="ECO:0000313" key="2">
    <source>
        <dbReference type="EMBL" id="CAG8950873.1"/>
    </source>
</evidence>
<feature type="compositionally biased region" description="Polar residues" evidence="1">
    <location>
        <begin position="181"/>
        <end position="196"/>
    </location>
</feature>
<accession>A0A9N9PPQ9</accession>